<dbReference type="InterPro" id="IPR018289">
    <property type="entry name" value="MULE_transposase_dom"/>
</dbReference>
<protein>
    <recommendedName>
        <fullName evidence="1">MULE transposase domain-containing protein</fullName>
    </recommendedName>
</protein>
<keyword evidence="3" id="KW-1185">Reference proteome</keyword>
<accession>A0A9R1VM15</accession>
<dbReference type="PANTHER" id="PTHR31569">
    <property type="entry name" value="SWIM-TYPE DOMAIN-CONTAINING PROTEIN"/>
    <property type="match status" value="1"/>
</dbReference>
<dbReference type="InterPro" id="IPR052579">
    <property type="entry name" value="Zinc_finger_SWIM"/>
</dbReference>
<organism evidence="2 3">
    <name type="scientific">Lactuca sativa</name>
    <name type="common">Garden lettuce</name>
    <dbReference type="NCBI Taxonomy" id="4236"/>
    <lineage>
        <taxon>Eukaryota</taxon>
        <taxon>Viridiplantae</taxon>
        <taxon>Streptophyta</taxon>
        <taxon>Embryophyta</taxon>
        <taxon>Tracheophyta</taxon>
        <taxon>Spermatophyta</taxon>
        <taxon>Magnoliopsida</taxon>
        <taxon>eudicotyledons</taxon>
        <taxon>Gunneridae</taxon>
        <taxon>Pentapetalae</taxon>
        <taxon>asterids</taxon>
        <taxon>campanulids</taxon>
        <taxon>Asterales</taxon>
        <taxon>Asteraceae</taxon>
        <taxon>Cichorioideae</taxon>
        <taxon>Cichorieae</taxon>
        <taxon>Lactucinae</taxon>
        <taxon>Lactuca</taxon>
    </lineage>
</organism>
<dbReference type="AlphaFoldDB" id="A0A9R1VM15"/>
<dbReference type="PANTHER" id="PTHR31569:SF4">
    <property type="entry name" value="SWIM-TYPE DOMAIN-CONTAINING PROTEIN"/>
    <property type="match status" value="1"/>
</dbReference>
<feature type="domain" description="MULE transposase" evidence="1">
    <location>
        <begin position="3"/>
        <end position="34"/>
    </location>
</feature>
<proteinExistence type="predicted"/>
<dbReference type="EMBL" id="NBSK02000005">
    <property type="protein sequence ID" value="KAJ0207779.1"/>
    <property type="molecule type" value="Genomic_DNA"/>
</dbReference>
<comment type="caution">
    <text evidence="2">The sequence shown here is derived from an EMBL/GenBank/DDBJ whole genome shotgun (WGS) entry which is preliminary data.</text>
</comment>
<reference evidence="2 3" key="1">
    <citation type="journal article" date="2017" name="Nat. Commun.">
        <title>Genome assembly with in vitro proximity ligation data and whole-genome triplication in lettuce.</title>
        <authorList>
            <person name="Reyes-Chin-Wo S."/>
            <person name="Wang Z."/>
            <person name="Yang X."/>
            <person name="Kozik A."/>
            <person name="Arikit S."/>
            <person name="Song C."/>
            <person name="Xia L."/>
            <person name="Froenicke L."/>
            <person name="Lavelle D.O."/>
            <person name="Truco M.J."/>
            <person name="Xia R."/>
            <person name="Zhu S."/>
            <person name="Xu C."/>
            <person name="Xu H."/>
            <person name="Xu X."/>
            <person name="Cox K."/>
            <person name="Korf I."/>
            <person name="Meyers B.C."/>
            <person name="Michelmore R.W."/>
        </authorList>
    </citation>
    <scope>NUCLEOTIDE SEQUENCE [LARGE SCALE GENOMIC DNA]</scope>
    <source>
        <strain evidence="3">cv. Salinas</strain>
        <tissue evidence="2">Seedlings</tissue>
    </source>
</reference>
<evidence type="ECO:0000313" key="2">
    <source>
        <dbReference type="EMBL" id="KAJ0207779.1"/>
    </source>
</evidence>
<dbReference type="Pfam" id="PF10551">
    <property type="entry name" value="MULE"/>
    <property type="match status" value="1"/>
</dbReference>
<evidence type="ECO:0000259" key="1">
    <source>
        <dbReference type="Pfam" id="PF10551"/>
    </source>
</evidence>
<name>A0A9R1VM15_LACSA</name>
<sequence>MFPRVIVMDRDLACMNACNNVFPEAKGLLCRWHIDTSIKRKYKTFLVHRRCWTSFYKGWKKLVESETEEAYNSNLLQVENILVDYKGKFNISFRFKTWLTQYKEKLVSVWTDVFLHFGNYTTNRVESHHAKVKLYLDSSQSDLVTVLPRIHDVVQSQHYAIKASLGQSMIIARHRFVHLIFRYLVGNVSIYALEIIFKEFEQIKFLEICGY</sequence>
<evidence type="ECO:0000313" key="3">
    <source>
        <dbReference type="Proteomes" id="UP000235145"/>
    </source>
</evidence>
<dbReference type="Proteomes" id="UP000235145">
    <property type="component" value="Unassembled WGS sequence"/>
</dbReference>
<gene>
    <name evidence="2" type="ORF">LSAT_V11C500242010</name>
</gene>